<dbReference type="EMBL" id="BMWG01000004">
    <property type="protein sequence ID" value="GGZ28552.1"/>
    <property type="molecule type" value="Genomic_DNA"/>
</dbReference>
<organism evidence="3 4">
    <name type="scientific">Streptomyces inusitatus</name>
    <dbReference type="NCBI Taxonomy" id="68221"/>
    <lineage>
        <taxon>Bacteria</taxon>
        <taxon>Bacillati</taxon>
        <taxon>Actinomycetota</taxon>
        <taxon>Actinomycetes</taxon>
        <taxon>Kitasatosporales</taxon>
        <taxon>Streptomycetaceae</taxon>
        <taxon>Streptomyces</taxon>
    </lineage>
</organism>
<evidence type="ECO:0000256" key="1">
    <source>
        <dbReference type="SAM" id="MobiDB-lite"/>
    </source>
</evidence>
<keyword evidence="4" id="KW-1185">Reference proteome</keyword>
<dbReference type="Proteomes" id="UP000630936">
    <property type="component" value="Unassembled WGS sequence"/>
</dbReference>
<gene>
    <name evidence="3" type="ORF">GCM10010387_22520</name>
</gene>
<feature type="region of interest" description="Disordered" evidence="1">
    <location>
        <begin position="310"/>
        <end position="330"/>
    </location>
</feature>
<keyword evidence="2" id="KW-1133">Transmembrane helix</keyword>
<evidence type="ECO:0000313" key="4">
    <source>
        <dbReference type="Proteomes" id="UP000630936"/>
    </source>
</evidence>
<evidence type="ECO:0000313" key="3">
    <source>
        <dbReference type="EMBL" id="GGZ28552.1"/>
    </source>
</evidence>
<sequence length="330" mass="34792">MNRNAWRAALTIVSLAALTTTGWSLYAVARHYNAPEVIALAVFLVFDGIAYACLHLASEASAAGRSAFGARLTAVGMAAVSVYLNRFHAVLIGGGTPAFLLFAIPTVGLLLLSELSWAGPRADARAARAEQPYRLPTFGGWAWALAPRLAGRTVKARAIDHIEHGPPSPPSAQERSGALKPTASEVLRRRFAEMDPANAIRIAHDAHPDMPPAELASMLVTYGVIVDAVHVALVLGGPASRITVERGDTDDAHHDAPQATPLPPRGKAGAILDAAADLGPKPKAADIVKRVARVHRVTVDDAYVRTVLSRKARRSTSETAAAPPMEGGYA</sequence>
<reference evidence="3" key="2">
    <citation type="submission" date="2020-09" db="EMBL/GenBank/DDBJ databases">
        <authorList>
            <person name="Sun Q."/>
            <person name="Ohkuma M."/>
        </authorList>
    </citation>
    <scope>NUCLEOTIDE SEQUENCE</scope>
    <source>
        <strain evidence="3">JCM 4988</strain>
    </source>
</reference>
<keyword evidence="2" id="KW-0812">Transmembrane</keyword>
<name>A0A918PZX4_9ACTN</name>
<keyword evidence="2" id="KW-0472">Membrane</keyword>
<comment type="caution">
    <text evidence="3">The sequence shown here is derived from an EMBL/GenBank/DDBJ whole genome shotgun (WGS) entry which is preliminary data.</text>
</comment>
<proteinExistence type="predicted"/>
<accession>A0A918PZX4</accession>
<protein>
    <submittedName>
        <fullName evidence="3">Uncharacterized protein</fullName>
    </submittedName>
</protein>
<feature type="transmembrane region" description="Helical" evidence="2">
    <location>
        <begin position="90"/>
        <end position="112"/>
    </location>
</feature>
<evidence type="ECO:0000256" key="2">
    <source>
        <dbReference type="SAM" id="Phobius"/>
    </source>
</evidence>
<dbReference type="RefSeq" id="WP_190122818.1">
    <property type="nucleotide sequence ID" value="NZ_BMWG01000004.1"/>
</dbReference>
<reference evidence="3" key="1">
    <citation type="journal article" date="2014" name="Int. J. Syst. Evol. Microbiol.">
        <title>Complete genome sequence of Corynebacterium casei LMG S-19264T (=DSM 44701T), isolated from a smear-ripened cheese.</title>
        <authorList>
            <consortium name="US DOE Joint Genome Institute (JGI-PGF)"/>
            <person name="Walter F."/>
            <person name="Albersmeier A."/>
            <person name="Kalinowski J."/>
            <person name="Ruckert C."/>
        </authorList>
    </citation>
    <scope>NUCLEOTIDE SEQUENCE</scope>
    <source>
        <strain evidence="3">JCM 4988</strain>
    </source>
</reference>
<feature type="transmembrane region" description="Helical" evidence="2">
    <location>
        <begin position="37"/>
        <end position="56"/>
    </location>
</feature>
<dbReference type="AlphaFoldDB" id="A0A918PZX4"/>